<sequence length="199" mass="19928">MNIAHVPLALALSALAACRSDTQAPDAAGAVAPAVAARPPPTAAPADTDTAAAAASGPDVVSGAAGESGGPAPAILRGRVAYPGEHYPAMRVCAIAAADPGSGYCLETAQDVPAFELVVPAGEWWLAAWPLEEAAAEPGLLTHASACIARAEAGCDDHALLAIAVGAGEIREGLAVNDWYYDPRAFPPPMPPRGEPAPE</sequence>
<dbReference type="RefSeq" id="WP_149861312.1">
    <property type="nucleotide sequence ID" value="NZ_VUOD01000011.1"/>
</dbReference>
<evidence type="ECO:0000313" key="3">
    <source>
        <dbReference type="EMBL" id="KAA2284055.1"/>
    </source>
</evidence>
<evidence type="ECO:0000256" key="2">
    <source>
        <dbReference type="SAM" id="SignalP"/>
    </source>
</evidence>
<organism evidence="3 4">
    <name type="scientific">Arenimonas fontis</name>
    <dbReference type="NCBI Taxonomy" id="2608255"/>
    <lineage>
        <taxon>Bacteria</taxon>
        <taxon>Pseudomonadati</taxon>
        <taxon>Pseudomonadota</taxon>
        <taxon>Gammaproteobacteria</taxon>
        <taxon>Lysobacterales</taxon>
        <taxon>Lysobacteraceae</taxon>
        <taxon>Arenimonas</taxon>
    </lineage>
</organism>
<comment type="caution">
    <text evidence="3">The sequence shown here is derived from an EMBL/GenBank/DDBJ whole genome shotgun (WGS) entry which is preliminary data.</text>
</comment>
<name>A0A5B2Z853_9GAMM</name>
<feature type="signal peptide" evidence="2">
    <location>
        <begin position="1"/>
        <end position="16"/>
    </location>
</feature>
<feature type="region of interest" description="Disordered" evidence="1">
    <location>
        <begin position="37"/>
        <end position="68"/>
    </location>
</feature>
<feature type="chain" id="PRO_5023020414" evidence="2">
    <location>
        <begin position="17"/>
        <end position="199"/>
    </location>
</feature>
<evidence type="ECO:0000256" key="1">
    <source>
        <dbReference type="SAM" id="MobiDB-lite"/>
    </source>
</evidence>
<reference evidence="3 4" key="1">
    <citation type="submission" date="2019-09" db="EMBL/GenBank/DDBJ databases">
        <title>Arenimonas chukotkensis sp. nov., a bacterium isolated from Chukotka hot spring, Arctic region, Russia.</title>
        <authorList>
            <person name="Zayulina K.S."/>
            <person name="Prokofeva M.I."/>
            <person name="Elcheninov A.G."/>
            <person name="Novikov A."/>
            <person name="Kochetkova T.V."/>
            <person name="Kublanov I.V."/>
        </authorList>
    </citation>
    <scope>NUCLEOTIDE SEQUENCE [LARGE SCALE GENOMIC DNA]</scope>
    <source>
        <strain evidence="3 4">3729k</strain>
    </source>
</reference>
<proteinExistence type="predicted"/>
<dbReference type="AlphaFoldDB" id="A0A5B2Z853"/>
<dbReference type="EMBL" id="VUOD01000011">
    <property type="protein sequence ID" value="KAA2284055.1"/>
    <property type="molecule type" value="Genomic_DNA"/>
</dbReference>
<reference evidence="3 4" key="2">
    <citation type="submission" date="2019-09" db="EMBL/GenBank/DDBJ databases">
        <authorList>
            <person name="Mazur A."/>
        </authorList>
    </citation>
    <scope>NUCLEOTIDE SEQUENCE [LARGE SCALE GENOMIC DNA]</scope>
    <source>
        <strain evidence="3 4">3729k</strain>
    </source>
</reference>
<keyword evidence="4" id="KW-1185">Reference proteome</keyword>
<gene>
    <name evidence="3" type="ORF">F0415_11220</name>
</gene>
<dbReference type="Proteomes" id="UP000322165">
    <property type="component" value="Unassembled WGS sequence"/>
</dbReference>
<protein>
    <submittedName>
        <fullName evidence="3">Uncharacterized protein</fullName>
    </submittedName>
</protein>
<keyword evidence="2" id="KW-0732">Signal</keyword>
<accession>A0A5B2Z853</accession>
<feature type="compositionally biased region" description="Low complexity" evidence="1">
    <location>
        <begin position="44"/>
        <end position="68"/>
    </location>
</feature>
<evidence type="ECO:0000313" key="4">
    <source>
        <dbReference type="Proteomes" id="UP000322165"/>
    </source>
</evidence>